<dbReference type="AlphaFoldDB" id="A0AAP0IQQ7"/>
<dbReference type="Proteomes" id="UP001419268">
    <property type="component" value="Unassembled WGS sequence"/>
</dbReference>
<feature type="compositionally biased region" description="Polar residues" evidence="1">
    <location>
        <begin position="122"/>
        <end position="131"/>
    </location>
</feature>
<sequence length="142" mass="15176">MRRRRASAERRTALGSGALVKRSGGDRRAGRSRDEWQRPRHGGAYLHPGAKELTMAAGGGDTPAAHDKAKLGPAAQALTSAQRQAQEIRAHAATAARLRGERRGATARWRVAGLIDPRRDNNSGQGVVTSTKLDDAMDSNGF</sequence>
<accession>A0AAP0IQQ7</accession>
<comment type="caution">
    <text evidence="2">The sequence shown here is derived from an EMBL/GenBank/DDBJ whole genome shotgun (WGS) entry which is preliminary data.</text>
</comment>
<name>A0AAP0IQQ7_9MAGN</name>
<evidence type="ECO:0000256" key="1">
    <source>
        <dbReference type="SAM" id="MobiDB-lite"/>
    </source>
</evidence>
<feature type="region of interest" description="Disordered" evidence="1">
    <location>
        <begin position="116"/>
        <end position="142"/>
    </location>
</feature>
<organism evidence="2 3">
    <name type="scientific">Stephania cephalantha</name>
    <dbReference type="NCBI Taxonomy" id="152367"/>
    <lineage>
        <taxon>Eukaryota</taxon>
        <taxon>Viridiplantae</taxon>
        <taxon>Streptophyta</taxon>
        <taxon>Embryophyta</taxon>
        <taxon>Tracheophyta</taxon>
        <taxon>Spermatophyta</taxon>
        <taxon>Magnoliopsida</taxon>
        <taxon>Ranunculales</taxon>
        <taxon>Menispermaceae</taxon>
        <taxon>Menispermoideae</taxon>
        <taxon>Cissampelideae</taxon>
        <taxon>Stephania</taxon>
    </lineage>
</organism>
<evidence type="ECO:0000313" key="2">
    <source>
        <dbReference type="EMBL" id="KAK9119026.1"/>
    </source>
</evidence>
<feature type="region of interest" description="Disordered" evidence="1">
    <location>
        <begin position="1"/>
        <end position="48"/>
    </location>
</feature>
<dbReference type="EMBL" id="JBBNAG010000007">
    <property type="protein sequence ID" value="KAK9119026.1"/>
    <property type="molecule type" value="Genomic_DNA"/>
</dbReference>
<gene>
    <name evidence="2" type="ORF">Scep_017119</name>
</gene>
<protein>
    <submittedName>
        <fullName evidence="2">Uncharacterized protein</fullName>
    </submittedName>
</protein>
<proteinExistence type="predicted"/>
<evidence type="ECO:0000313" key="3">
    <source>
        <dbReference type="Proteomes" id="UP001419268"/>
    </source>
</evidence>
<feature type="compositionally biased region" description="Basic and acidic residues" evidence="1">
    <location>
        <begin position="1"/>
        <end position="12"/>
    </location>
</feature>
<feature type="compositionally biased region" description="Basic and acidic residues" evidence="1">
    <location>
        <begin position="23"/>
        <end position="38"/>
    </location>
</feature>
<keyword evidence="3" id="KW-1185">Reference proteome</keyword>
<reference evidence="2 3" key="1">
    <citation type="submission" date="2024-01" db="EMBL/GenBank/DDBJ databases">
        <title>Genome assemblies of Stephania.</title>
        <authorList>
            <person name="Yang L."/>
        </authorList>
    </citation>
    <scope>NUCLEOTIDE SEQUENCE [LARGE SCALE GENOMIC DNA]</scope>
    <source>
        <strain evidence="2">JXDWG</strain>
        <tissue evidence="2">Leaf</tissue>
    </source>
</reference>